<feature type="chain" id="PRO_5046082278" evidence="10">
    <location>
        <begin position="21"/>
        <end position="451"/>
    </location>
</feature>
<comment type="similarity">
    <text evidence="2">Belongs to the peptidase S1C family.</text>
</comment>
<dbReference type="InterPro" id="IPR011782">
    <property type="entry name" value="Pept_S1C_Do"/>
</dbReference>
<dbReference type="Proteomes" id="UP001467690">
    <property type="component" value="Unassembled WGS sequence"/>
</dbReference>
<keyword evidence="4 10" id="KW-0732">Signal</keyword>
<evidence type="ECO:0000256" key="6">
    <source>
        <dbReference type="ARBA" id="ARBA00022764"/>
    </source>
</evidence>
<keyword evidence="5" id="KW-0677">Repeat</keyword>
<evidence type="ECO:0000313" key="12">
    <source>
        <dbReference type="EMBL" id="MER2493311.1"/>
    </source>
</evidence>
<comment type="subcellular location">
    <subcellularLocation>
        <location evidence="1">Periplasm</location>
    </subcellularLocation>
</comment>
<evidence type="ECO:0000256" key="8">
    <source>
        <dbReference type="ARBA" id="ARBA00022825"/>
    </source>
</evidence>
<dbReference type="InterPro" id="IPR009003">
    <property type="entry name" value="Peptidase_S1_PA"/>
</dbReference>
<evidence type="ECO:0000256" key="5">
    <source>
        <dbReference type="ARBA" id="ARBA00022737"/>
    </source>
</evidence>
<dbReference type="EMBL" id="JBELOE010000259">
    <property type="protein sequence ID" value="MER2493311.1"/>
    <property type="molecule type" value="Genomic_DNA"/>
</dbReference>
<comment type="caution">
    <text evidence="12">The sequence shown here is derived from an EMBL/GenBank/DDBJ whole genome shotgun (WGS) entry which is preliminary data.</text>
</comment>
<feature type="coiled-coil region" evidence="9">
    <location>
        <begin position="413"/>
        <end position="440"/>
    </location>
</feature>
<keyword evidence="9" id="KW-0175">Coiled coil</keyword>
<evidence type="ECO:0000256" key="10">
    <source>
        <dbReference type="SAM" id="SignalP"/>
    </source>
</evidence>
<evidence type="ECO:0000256" key="9">
    <source>
        <dbReference type="SAM" id="Coils"/>
    </source>
</evidence>
<keyword evidence="13" id="KW-1185">Reference proteome</keyword>
<dbReference type="Pfam" id="PF13365">
    <property type="entry name" value="Trypsin_2"/>
    <property type="match status" value="1"/>
</dbReference>
<name>A0ABV1RK46_9ALTE</name>
<dbReference type="InterPro" id="IPR041489">
    <property type="entry name" value="PDZ_6"/>
</dbReference>
<dbReference type="Gene3D" id="2.40.10.120">
    <property type="match status" value="1"/>
</dbReference>
<dbReference type="RefSeq" id="WP_350402562.1">
    <property type="nucleotide sequence ID" value="NZ_JBELOE010000259.1"/>
</dbReference>
<feature type="signal peptide" evidence="10">
    <location>
        <begin position="1"/>
        <end position="20"/>
    </location>
</feature>
<dbReference type="SUPFAM" id="SSF50156">
    <property type="entry name" value="PDZ domain-like"/>
    <property type="match status" value="2"/>
</dbReference>
<proteinExistence type="inferred from homology"/>
<evidence type="ECO:0000256" key="2">
    <source>
        <dbReference type="ARBA" id="ARBA00010541"/>
    </source>
</evidence>
<dbReference type="Gene3D" id="2.30.42.10">
    <property type="match status" value="2"/>
</dbReference>
<dbReference type="Pfam" id="PF17820">
    <property type="entry name" value="PDZ_6"/>
    <property type="match status" value="1"/>
</dbReference>
<evidence type="ECO:0000256" key="1">
    <source>
        <dbReference type="ARBA" id="ARBA00004418"/>
    </source>
</evidence>
<dbReference type="InterPro" id="IPR036034">
    <property type="entry name" value="PDZ_sf"/>
</dbReference>
<dbReference type="InterPro" id="IPR001478">
    <property type="entry name" value="PDZ"/>
</dbReference>
<dbReference type="InterPro" id="IPR001940">
    <property type="entry name" value="Peptidase_S1C"/>
</dbReference>
<dbReference type="PANTHER" id="PTHR22939">
    <property type="entry name" value="SERINE PROTEASE FAMILY S1C HTRA-RELATED"/>
    <property type="match status" value="1"/>
</dbReference>
<dbReference type="NCBIfam" id="TIGR02037">
    <property type="entry name" value="degP_htrA_DO"/>
    <property type="match status" value="1"/>
</dbReference>
<evidence type="ECO:0000259" key="11">
    <source>
        <dbReference type="PROSITE" id="PS50106"/>
    </source>
</evidence>
<dbReference type="SUPFAM" id="SSF50494">
    <property type="entry name" value="Trypsin-like serine proteases"/>
    <property type="match status" value="1"/>
</dbReference>
<organism evidence="12 13">
    <name type="scientific">Catenovulum sediminis</name>
    <dbReference type="NCBI Taxonomy" id="1740262"/>
    <lineage>
        <taxon>Bacteria</taxon>
        <taxon>Pseudomonadati</taxon>
        <taxon>Pseudomonadota</taxon>
        <taxon>Gammaproteobacteria</taxon>
        <taxon>Alteromonadales</taxon>
        <taxon>Alteromonadaceae</taxon>
        <taxon>Catenovulum</taxon>
    </lineage>
</organism>
<keyword evidence="6" id="KW-0574">Periplasm</keyword>
<evidence type="ECO:0000256" key="7">
    <source>
        <dbReference type="ARBA" id="ARBA00022801"/>
    </source>
</evidence>
<protein>
    <submittedName>
        <fullName evidence="12">DegQ family serine endoprotease</fullName>
    </submittedName>
</protein>
<evidence type="ECO:0000256" key="4">
    <source>
        <dbReference type="ARBA" id="ARBA00022729"/>
    </source>
</evidence>
<keyword evidence="3" id="KW-0645">Protease</keyword>
<dbReference type="PROSITE" id="PS50106">
    <property type="entry name" value="PDZ"/>
    <property type="match status" value="2"/>
</dbReference>
<dbReference type="SMART" id="SM00228">
    <property type="entry name" value="PDZ"/>
    <property type="match status" value="2"/>
</dbReference>
<gene>
    <name evidence="12" type="ORF">ABS311_15635</name>
</gene>
<keyword evidence="8" id="KW-0720">Serine protease</keyword>
<sequence length="451" mass="47816">MLKVSVLGACLALTPLSSQAALPWFDNDDKQTMPTLAPMLEKATPAVVNISASGMKQNRQRVPDVFRYFFGPNAPREQIQEKPFQTAGSGVIIDAKKGYVVTNHHVIADTDKVLITLKDGRQFEAKKLGSDSESDVALLQIDAENLTDLPLANSDKLRVGDFAIAIGNPFAIGQTVTSGIVSALGRSGLGIEGYENFIQTDAAINSGNSGGALVNLNGELIGINTAILGPNGGNVGIGFAIPSNMMKNFVDQILEYGEVRRGVLGITGENIDAGVAKALKLPTSKGALVRQVFEGTAAEEAGIKPGDAIISVNGRSIETFFELRAKIGTMGAGNTAKLGIIRDGEEMTINVKLREAEGGNVIASNMHPALEGSELGNGKTKAGEKGVLVKTLEDRSPAAIIGLEEGDVIIGVNRERVENLADLREKLDEHKNNIIALNIVRGRTQLYLVIR</sequence>
<accession>A0ABV1RK46</accession>
<reference evidence="12 13" key="1">
    <citation type="submission" date="2024-06" db="EMBL/GenBank/DDBJ databases">
        <authorList>
            <person name="Chen R.Y."/>
        </authorList>
    </citation>
    <scope>NUCLEOTIDE SEQUENCE [LARGE SCALE GENOMIC DNA]</scope>
    <source>
        <strain evidence="12 13">D2</strain>
    </source>
</reference>
<dbReference type="PANTHER" id="PTHR22939:SF129">
    <property type="entry name" value="SERINE PROTEASE HTRA2, MITOCHONDRIAL"/>
    <property type="match status" value="1"/>
</dbReference>
<evidence type="ECO:0000256" key="3">
    <source>
        <dbReference type="ARBA" id="ARBA00022670"/>
    </source>
</evidence>
<feature type="domain" description="PDZ" evidence="11">
    <location>
        <begin position="350"/>
        <end position="420"/>
    </location>
</feature>
<dbReference type="PRINTS" id="PR00834">
    <property type="entry name" value="PROTEASES2C"/>
</dbReference>
<keyword evidence="7" id="KW-0378">Hydrolase</keyword>
<evidence type="ECO:0000313" key="13">
    <source>
        <dbReference type="Proteomes" id="UP001467690"/>
    </source>
</evidence>
<feature type="domain" description="PDZ" evidence="11">
    <location>
        <begin position="253"/>
        <end position="344"/>
    </location>
</feature>
<dbReference type="Pfam" id="PF13180">
    <property type="entry name" value="PDZ_2"/>
    <property type="match status" value="1"/>
</dbReference>